<dbReference type="PROSITE" id="PS50977">
    <property type="entry name" value="HTH_TETR_2"/>
    <property type="match status" value="1"/>
</dbReference>
<dbReference type="InterPro" id="IPR009057">
    <property type="entry name" value="Homeodomain-like_sf"/>
</dbReference>
<keyword evidence="1 2" id="KW-0238">DNA-binding</keyword>
<dbReference type="STRING" id="460384.SAMN05216313_1394"/>
<gene>
    <name evidence="4" type="ORF">SAMN05216313_1394</name>
</gene>
<dbReference type="PANTHER" id="PTHR43479">
    <property type="entry name" value="ACREF/ENVCD OPERON REPRESSOR-RELATED"/>
    <property type="match status" value="1"/>
</dbReference>
<feature type="domain" description="HTH tetR-type" evidence="3">
    <location>
        <begin position="8"/>
        <end position="68"/>
    </location>
</feature>
<evidence type="ECO:0000313" key="5">
    <source>
        <dbReference type="Proteomes" id="UP000198508"/>
    </source>
</evidence>
<protein>
    <submittedName>
        <fullName evidence="4">Transcriptional regulator, TetR family</fullName>
    </submittedName>
</protein>
<dbReference type="GO" id="GO:0003677">
    <property type="term" value="F:DNA binding"/>
    <property type="evidence" value="ECO:0007669"/>
    <property type="project" value="UniProtKB-UniRule"/>
</dbReference>
<dbReference type="Pfam" id="PF00440">
    <property type="entry name" value="TetR_N"/>
    <property type="match status" value="1"/>
</dbReference>
<evidence type="ECO:0000313" key="4">
    <source>
        <dbReference type="EMBL" id="SEU16093.1"/>
    </source>
</evidence>
<dbReference type="PANTHER" id="PTHR43479:SF11">
    <property type="entry name" value="ACREF_ENVCD OPERON REPRESSOR-RELATED"/>
    <property type="match status" value="1"/>
</dbReference>
<evidence type="ECO:0000256" key="1">
    <source>
        <dbReference type="ARBA" id="ARBA00023125"/>
    </source>
</evidence>
<name>A0A1I0K003_9FIRM</name>
<evidence type="ECO:0000256" key="2">
    <source>
        <dbReference type="PROSITE-ProRule" id="PRU00335"/>
    </source>
</evidence>
<proteinExistence type="predicted"/>
<dbReference type="AlphaFoldDB" id="A0A1I0K003"/>
<keyword evidence="5" id="KW-1185">Reference proteome</keyword>
<feature type="DNA-binding region" description="H-T-H motif" evidence="2">
    <location>
        <begin position="31"/>
        <end position="50"/>
    </location>
</feature>
<evidence type="ECO:0000259" key="3">
    <source>
        <dbReference type="PROSITE" id="PS50977"/>
    </source>
</evidence>
<dbReference type="Gene3D" id="1.10.357.10">
    <property type="entry name" value="Tetracycline Repressor, domain 2"/>
    <property type="match status" value="1"/>
</dbReference>
<dbReference type="InterPro" id="IPR050624">
    <property type="entry name" value="HTH-type_Tx_Regulator"/>
</dbReference>
<accession>A0A1I0K003</accession>
<organism evidence="4 5">
    <name type="scientific">Enterocloster lavalensis</name>
    <dbReference type="NCBI Taxonomy" id="460384"/>
    <lineage>
        <taxon>Bacteria</taxon>
        <taxon>Bacillati</taxon>
        <taxon>Bacillota</taxon>
        <taxon>Clostridia</taxon>
        <taxon>Lachnospirales</taxon>
        <taxon>Lachnospiraceae</taxon>
        <taxon>Enterocloster</taxon>
    </lineage>
</organism>
<dbReference type="PRINTS" id="PR00455">
    <property type="entry name" value="HTHTETR"/>
</dbReference>
<dbReference type="InterPro" id="IPR001647">
    <property type="entry name" value="HTH_TetR"/>
</dbReference>
<dbReference type="GeneID" id="93280665"/>
<dbReference type="Proteomes" id="UP000198508">
    <property type="component" value="Unassembled WGS sequence"/>
</dbReference>
<dbReference type="RefSeq" id="WP_092370406.1">
    <property type="nucleotide sequence ID" value="NZ_FOIM01000039.1"/>
</dbReference>
<dbReference type="EMBL" id="FOIM01000039">
    <property type="protein sequence ID" value="SEU16093.1"/>
    <property type="molecule type" value="Genomic_DNA"/>
</dbReference>
<dbReference type="SUPFAM" id="SSF46689">
    <property type="entry name" value="Homeodomain-like"/>
    <property type="match status" value="1"/>
</dbReference>
<reference evidence="5" key="1">
    <citation type="submission" date="2016-10" db="EMBL/GenBank/DDBJ databases">
        <authorList>
            <person name="Varghese N."/>
            <person name="Submissions S."/>
        </authorList>
    </citation>
    <scope>NUCLEOTIDE SEQUENCE [LARGE SCALE GENOMIC DNA]</scope>
    <source>
        <strain evidence="5">NLAE-zl-G277</strain>
    </source>
</reference>
<dbReference type="Pfam" id="PF21303">
    <property type="entry name" value="TetR_C_39"/>
    <property type="match status" value="1"/>
</dbReference>
<dbReference type="InterPro" id="IPR049149">
    <property type="entry name" value="TetR/AcrR_C"/>
</dbReference>
<sequence>MRIIKEADIRKNEILDAAGILFTEKGYDNTSVTDIMNAVGIAKGTLYHHYKSKEDILNALIKRQTADIFFSAKKIADDKSIPVKERMIRTILALHVDTEQMEEQTMMEQLHKPQNTLMHEKTKKIIFQEVPPILADIVTEGVQQGIFDTAYPLEGMEMALCYLDVMLDDNVFELKQPQRQDKIQAFIYYLERLLGVGEGELAAFEEAFTGRQGE</sequence>